<dbReference type="EC" id="3.1.1.73" evidence="2"/>
<proteinExistence type="predicted"/>
<dbReference type="InterPro" id="IPR029058">
    <property type="entry name" value="AB_hydrolase_fold"/>
</dbReference>
<dbReference type="EMBL" id="MU858371">
    <property type="protein sequence ID" value="KAK4206650.1"/>
    <property type="molecule type" value="Genomic_DNA"/>
</dbReference>
<evidence type="ECO:0000256" key="4">
    <source>
        <dbReference type="ARBA" id="ARBA00022651"/>
    </source>
</evidence>
<keyword evidence="3" id="KW-0964">Secreted</keyword>
<reference evidence="11" key="2">
    <citation type="submission" date="2023-05" db="EMBL/GenBank/DDBJ databases">
        <authorList>
            <consortium name="Lawrence Berkeley National Laboratory"/>
            <person name="Steindorff A."/>
            <person name="Hensen N."/>
            <person name="Bonometti L."/>
            <person name="Westerberg I."/>
            <person name="Brannstrom I.O."/>
            <person name="Guillou S."/>
            <person name="Cros-Aarteil S."/>
            <person name="Calhoun S."/>
            <person name="Haridas S."/>
            <person name="Kuo A."/>
            <person name="Mondo S."/>
            <person name="Pangilinan J."/>
            <person name="Riley R."/>
            <person name="Labutti K."/>
            <person name="Andreopoulos B."/>
            <person name="Lipzen A."/>
            <person name="Chen C."/>
            <person name="Yanf M."/>
            <person name="Daum C."/>
            <person name="Ng V."/>
            <person name="Clum A."/>
            <person name="Ohm R."/>
            <person name="Martin F."/>
            <person name="Silar P."/>
            <person name="Natvig D."/>
            <person name="Lalanne C."/>
            <person name="Gautier V."/>
            <person name="Ament-Velasquez S.L."/>
            <person name="Kruys A."/>
            <person name="Hutchinson M.I."/>
            <person name="Powell A.J."/>
            <person name="Barry K."/>
            <person name="Miller A.N."/>
            <person name="Grigoriev I.V."/>
            <person name="Debuchy R."/>
            <person name="Gladieux P."/>
            <person name="Thoren M.H."/>
            <person name="Johannesson H."/>
        </authorList>
    </citation>
    <scope>NUCLEOTIDE SEQUENCE</scope>
    <source>
        <strain evidence="11">PSN293</strain>
    </source>
</reference>
<feature type="signal peptide" evidence="10">
    <location>
        <begin position="1"/>
        <end position="22"/>
    </location>
</feature>
<comment type="subcellular location">
    <subcellularLocation>
        <location evidence="1">Secreted</location>
    </subcellularLocation>
</comment>
<dbReference type="Proteomes" id="UP001301769">
    <property type="component" value="Unassembled WGS sequence"/>
</dbReference>
<evidence type="ECO:0000256" key="7">
    <source>
        <dbReference type="ARBA" id="ARBA00023277"/>
    </source>
</evidence>
<dbReference type="AlphaFoldDB" id="A0AAN7B394"/>
<evidence type="ECO:0000256" key="5">
    <source>
        <dbReference type="ARBA" id="ARBA00022729"/>
    </source>
</evidence>
<dbReference type="PANTHER" id="PTHR38050:SF3">
    <property type="entry name" value="FERULOYL ESTERASE D"/>
    <property type="match status" value="1"/>
</dbReference>
<dbReference type="GO" id="GO:0030600">
    <property type="term" value="F:feruloyl esterase activity"/>
    <property type="evidence" value="ECO:0007669"/>
    <property type="project" value="UniProtKB-EC"/>
</dbReference>
<keyword evidence="5 10" id="KW-0732">Signal</keyword>
<evidence type="ECO:0000256" key="9">
    <source>
        <dbReference type="ARBA" id="ARBA00034075"/>
    </source>
</evidence>
<evidence type="ECO:0000313" key="12">
    <source>
        <dbReference type="Proteomes" id="UP001301769"/>
    </source>
</evidence>
<gene>
    <name evidence="11" type="ORF">QBC37DRAFT_119189</name>
</gene>
<evidence type="ECO:0000313" key="11">
    <source>
        <dbReference type="EMBL" id="KAK4206650.1"/>
    </source>
</evidence>
<organism evidence="11 12">
    <name type="scientific">Rhypophila decipiens</name>
    <dbReference type="NCBI Taxonomy" id="261697"/>
    <lineage>
        <taxon>Eukaryota</taxon>
        <taxon>Fungi</taxon>
        <taxon>Dikarya</taxon>
        <taxon>Ascomycota</taxon>
        <taxon>Pezizomycotina</taxon>
        <taxon>Sordariomycetes</taxon>
        <taxon>Sordariomycetidae</taxon>
        <taxon>Sordariales</taxon>
        <taxon>Naviculisporaceae</taxon>
        <taxon>Rhypophila</taxon>
    </lineage>
</organism>
<evidence type="ECO:0000256" key="3">
    <source>
        <dbReference type="ARBA" id="ARBA00022525"/>
    </source>
</evidence>
<dbReference type="Gene3D" id="3.40.50.1820">
    <property type="entry name" value="alpha/beta hydrolase"/>
    <property type="match status" value="1"/>
</dbReference>
<accession>A0AAN7B394</accession>
<evidence type="ECO:0000256" key="6">
    <source>
        <dbReference type="ARBA" id="ARBA00022801"/>
    </source>
</evidence>
<evidence type="ECO:0000256" key="1">
    <source>
        <dbReference type="ARBA" id="ARBA00004613"/>
    </source>
</evidence>
<sequence length="285" mass="30625">MLTNLLAVGVLALSSLVSTASAAPSAGCGKNPTISSTRYNININGKNREYYMKLPDNYDKNRPYRLIFTWHQLGGSAQKIVNGEDPNKGGALPYYGLVPHSNNSAIFVVPNGLNQGWGNTGGEDVTFFDKLVERIEADLCVDTSLRFSTGFSYGGAMSYALACARPKMIRAVAVISGAQLSGCSGGNDPVAYYGQHGTSDSVLNISMGRQLRDKFVKNNGCQSAGEPQAAQGRSARVDYKGCKEGYPVTWVLHTGDHNPSQKDNGQSQPFAPGNSWQFFSQFASQ</sequence>
<evidence type="ECO:0000256" key="10">
    <source>
        <dbReference type="SAM" id="SignalP"/>
    </source>
</evidence>
<name>A0AAN7B394_9PEZI</name>
<comment type="caution">
    <text evidence="11">The sequence shown here is derived from an EMBL/GenBank/DDBJ whole genome shotgun (WGS) entry which is preliminary data.</text>
</comment>
<dbReference type="SUPFAM" id="SSF53474">
    <property type="entry name" value="alpha/beta-Hydrolases"/>
    <property type="match status" value="1"/>
</dbReference>
<reference evidence="11" key="1">
    <citation type="journal article" date="2023" name="Mol. Phylogenet. Evol.">
        <title>Genome-scale phylogeny and comparative genomics of the fungal order Sordariales.</title>
        <authorList>
            <person name="Hensen N."/>
            <person name="Bonometti L."/>
            <person name="Westerberg I."/>
            <person name="Brannstrom I.O."/>
            <person name="Guillou S."/>
            <person name="Cros-Aarteil S."/>
            <person name="Calhoun S."/>
            <person name="Haridas S."/>
            <person name="Kuo A."/>
            <person name="Mondo S."/>
            <person name="Pangilinan J."/>
            <person name="Riley R."/>
            <person name="LaButti K."/>
            <person name="Andreopoulos B."/>
            <person name="Lipzen A."/>
            <person name="Chen C."/>
            <person name="Yan M."/>
            <person name="Daum C."/>
            <person name="Ng V."/>
            <person name="Clum A."/>
            <person name="Steindorff A."/>
            <person name="Ohm R.A."/>
            <person name="Martin F."/>
            <person name="Silar P."/>
            <person name="Natvig D.O."/>
            <person name="Lalanne C."/>
            <person name="Gautier V."/>
            <person name="Ament-Velasquez S.L."/>
            <person name="Kruys A."/>
            <person name="Hutchinson M.I."/>
            <person name="Powell A.J."/>
            <person name="Barry K."/>
            <person name="Miller A.N."/>
            <person name="Grigoriev I.V."/>
            <person name="Debuchy R."/>
            <person name="Gladieux P."/>
            <person name="Hiltunen Thoren M."/>
            <person name="Johannesson H."/>
        </authorList>
    </citation>
    <scope>NUCLEOTIDE SEQUENCE</scope>
    <source>
        <strain evidence="11">PSN293</strain>
    </source>
</reference>
<protein>
    <recommendedName>
        <fullName evidence="2">feruloyl esterase</fullName>
        <ecNumber evidence="2">3.1.1.73</ecNumber>
    </recommendedName>
</protein>
<dbReference type="GO" id="GO:0045493">
    <property type="term" value="P:xylan catabolic process"/>
    <property type="evidence" value="ECO:0007669"/>
    <property type="project" value="UniProtKB-KW"/>
</dbReference>
<dbReference type="InterPro" id="IPR043595">
    <property type="entry name" value="FaeB/C/D"/>
</dbReference>
<dbReference type="GO" id="GO:0005576">
    <property type="term" value="C:extracellular region"/>
    <property type="evidence" value="ECO:0007669"/>
    <property type="project" value="UniProtKB-SubCell"/>
</dbReference>
<comment type="catalytic activity">
    <reaction evidence="9">
        <text>feruloyl-polysaccharide + H2O = ferulate + polysaccharide.</text>
        <dbReference type="EC" id="3.1.1.73"/>
    </reaction>
</comment>
<evidence type="ECO:0000256" key="8">
    <source>
        <dbReference type="ARBA" id="ARBA00023326"/>
    </source>
</evidence>
<dbReference type="PANTHER" id="PTHR38050">
    <property type="match status" value="1"/>
</dbReference>
<keyword evidence="12" id="KW-1185">Reference proteome</keyword>
<evidence type="ECO:0000256" key="2">
    <source>
        <dbReference type="ARBA" id="ARBA00013091"/>
    </source>
</evidence>
<keyword evidence="7" id="KW-0119">Carbohydrate metabolism</keyword>
<keyword evidence="8" id="KW-0624">Polysaccharide degradation</keyword>
<keyword evidence="4" id="KW-0858">Xylan degradation</keyword>
<feature type="chain" id="PRO_5043005373" description="feruloyl esterase" evidence="10">
    <location>
        <begin position="23"/>
        <end position="285"/>
    </location>
</feature>
<keyword evidence="6 11" id="KW-0378">Hydrolase</keyword>